<dbReference type="PANTHER" id="PTHR43060:SF3">
    <property type="entry name" value="2-HYDROXY-3-OXOPROPIONATE REDUCTASE"/>
    <property type="match status" value="1"/>
</dbReference>
<dbReference type="EMBL" id="JQCN01000052">
    <property type="protein sequence ID" value="KRN98020.1"/>
    <property type="molecule type" value="Genomic_DNA"/>
</dbReference>
<dbReference type="Pfam" id="PF14833">
    <property type="entry name" value="NAD_binding_11"/>
    <property type="match status" value="1"/>
</dbReference>
<dbReference type="InterPro" id="IPR006398">
    <property type="entry name" value="Tartro_sem_red"/>
</dbReference>
<dbReference type="NCBIfam" id="TIGR01505">
    <property type="entry name" value="tartro_sem_red"/>
    <property type="match status" value="1"/>
</dbReference>
<dbReference type="GO" id="GO:0050661">
    <property type="term" value="F:NADP binding"/>
    <property type="evidence" value="ECO:0007669"/>
    <property type="project" value="InterPro"/>
</dbReference>
<evidence type="ECO:0000256" key="3">
    <source>
        <dbReference type="ARBA" id="ARBA00023027"/>
    </source>
</evidence>
<sequence length="297" mass="31460">MKKIGFVGLGIMGNPMSKNLVKAGYDVSVFDLNKDAVQRLVDLGAKEKSTKKMAQESDVIITMLPAAAHVLSTLEGKDGIFENAHQGLIVIDMSSIGPIDAKKIASEAVKYGVETLDAPVSGGEPKAIDGTLSIMVGGKQDTLHKVDEILHVIGENIVLVGDHGSGVTAKLANQVIVNLNIAALSEALVLAAKAGIDIEKMYQAIRGGLAGSTVMDAKVPLILDRNFKPGGTMAINMKDLTNVLQTAHDLDVPVPFSSQLLEIFHSLKADGKIMNDHGGIVQYFEKIANVTVTRGEK</sequence>
<feature type="domain" description="6-phosphogluconate dehydrogenase NADP-binding" evidence="5">
    <location>
        <begin position="3"/>
        <end position="161"/>
    </location>
</feature>
<dbReference type="Gene3D" id="1.10.1040.10">
    <property type="entry name" value="N-(1-d-carboxylethyl)-l-norvaline Dehydrogenase, domain 2"/>
    <property type="match status" value="1"/>
</dbReference>
<evidence type="ECO:0000259" key="5">
    <source>
        <dbReference type="Pfam" id="PF03446"/>
    </source>
</evidence>
<evidence type="ECO:0000259" key="6">
    <source>
        <dbReference type="Pfam" id="PF14833"/>
    </source>
</evidence>
<accession>A0A0R2LIR8</accession>
<evidence type="ECO:0000256" key="1">
    <source>
        <dbReference type="ARBA" id="ARBA00009080"/>
    </source>
</evidence>
<comment type="similarity">
    <text evidence="1">Belongs to the HIBADH-related family.</text>
</comment>
<dbReference type="GO" id="GO:0008679">
    <property type="term" value="F:2-hydroxy-3-oxopropionate reductase activity"/>
    <property type="evidence" value="ECO:0007669"/>
    <property type="project" value="InterPro"/>
</dbReference>
<dbReference type="PANTHER" id="PTHR43060">
    <property type="entry name" value="3-HYDROXYISOBUTYRATE DEHYDROGENASE-LIKE 1, MITOCHONDRIAL-RELATED"/>
    <property type="match status" value="1"/>
</dbReference>
<dbReference type="InterPro" id="IPR015815">
    <property type="entry name" value="HIBADH-related"/>
</dbReference>
<gene>
    <name evidence="7" type="ORF">IV66_GL000308</name>
</gene>
<evidence type="ECO:0000256" key="2">
    <source>
        <dbReference type="ARBA" id="ARBA00023002"/>
    </source>
</evidence>
<dbReference type="STRING" id="449659.IV66_GL000308"/>
<reference evidence="7 8" key="1">
    <citation type="journal article" date="2015" name="Genome Announc.">
        <title>Expanding the biotechnology potential of lactobacilli through comparative genomics of 213 strains and associated genera.</title>
        <authorList>
            <person name="Sun Z."/>
            <person name="Harris H.M."/>
            <person name="McCann A."/>
            <person name="Guo C."/>
            <person name="Argimon S."/>
            <person name="Zhang W."/>
            <person name="Yang X."/>
            <person name="Jeffery I.B."/>
            <person name="Cooney J.C."/>
            <person name="Kagawa T.F."/>
            <person name="Liu W."/>
            <person name="Song Y."/>
            <person name="Salvetti E."/>
            <person name="Wrobel A."/>
            <person name="Rasinkangas P."/>
            <person name="Parkhill J."/>
            <person name="Rea M.C."/>
            <person name="O'Sullivan O."/>
            <person name="Ritari J."/>
            <person name="Douillard F.P."/>
            <person name="Paul Ross R."/>
            <person name="Yang R."/>
            <person name="Briner A.E."/>
            <person name="Felis G.E."/>
            <person name="de Vos W.M."/>
            <person name="Barrangou R."/>
            <person name="Klaenhammer T.R."/>
            <person name="Caufield P.W."/>
            <person name="Cui Y."/>
            <person name="Zhang H."/>
            <person name="O'Toole P.W."/>
        </authorList>
    </citation>
    <scope>NUCLEOTIDE SEQUENCE [LARGE SCALE GENOMIC DNA]</scope>
    <source>
        <strain evidence="7 8">NBRC 103219</strain>
    </source>
</reference>
<dbReference type="PIRSF" id="PIRSF000103">
    <property type="entry name" value="HIBADH"/>
    <property type="match status" value="1"/>
</dbReference>
<evidence type="ECO:0000256" key="4">
    <source>
        <dbReference type="PIRSR" id="PIRSR000103-1"/>
    </source>
</evidence>
<dbReference type="AlphaFoldDB" id="A0A0R2LIR8"/>
<dbReference type="GO" id="GO:0051287">
    <property type="term" value="F:NAD binding"/>
    <property type="evidence" value="ECO:0007669"/>
    <property type="project" value="InterPro"/>
</dbReference>
<keyword evidence="8" id="KW-1185">Reference proteome</keyword>
<dbReference type="InterPro" id="IPR013328">
    <property type="entry name" value="6PGD_dom2"/>
</dbReference>
<evidence type="ECO:0000313" key="8">
    <source>
        <dbReference type="Proteomes" id="UP000051886"/>
    </source>
</evidence>
<dbReference type="InterPro" id="IPR008927">
    <property type="entry name" value="6-PGluconate_DH-like_C_sf"/>
</dbReference>
<dbReference type="InterPro" id="IPR029154">
    <property type="entry name" value="HIBADH-like_NADP-bd"/>
</dbReference>
<comment type="caution">
    <text evidence="7">The sequence shown here is derived from an EMBL/GenBank/DDBJ whole genome shotgun (WGS) entry which is preliminary data.</text>
</comment>
<dbReference type="NCBIfam" id="NF008592">
    <property type="entry name" value="PRK11559.1"/>
    <property type="match status" value="1"/>
</dbReference>
<dbReference type="Proteomes" id="UP000051886">
    <property type="component" value="Unassembled WGS sequence"/>
</dbReference>
<protein>
    <submittedName>
        <fullName evidence="7">2-hydroxy-3-oxopropionate reductase</fullName>
    </submittedName>
</protein>
<feature type="domain" description="3-hydroxyisobutyrate dehydrogenase-like NAD-binding" evidence="6">
    <location>
        <begin position="164"/>
        <end position="283"/>
    </location>
</feature>
<dbReference type="OrthoDB" id="9786703at2"/>
<proteinExistence type="inferred from homology"/>
<dbReference type="SUPFAM" id="SSF51735">
    <property type="entry name" value="NAD(P)-binding Rossmann-fold domains"/>
    <property type="match status" value="1"/>
</dbReference>
<dbReference type="SUPFAM" id="SSF48179">
    <property type="entry name" value="6-phosphogluconate dehydrogenase C-terminal domain-like"/>
    <property type="match status" value="1"/>
</dbReference>
<keyword evidence="2" id="KW-0560">Oxidoreductase</keyword>
<keyword evidence="3" id="KW-0520">NAD</keyword>
<dbReference type="GO" id="GO:0016054">
    <property type="term" value="P:organic acid catabolic process"/>
    <property type="evidence" value="ECO:0007669"/>
    <property type="project" value="UniProtKB-ARBA"/>
</dbReference>
<dbReference type="InterPro" id="IPR002204">
    <property type="entry name" value="3-OH-isobutyrate_DH-rel_CS"/>
</dbReference>
<dbReference type="Pfam" id="PF03446">
    <property type="entry name" value="NAD_binding_2"/>
    <property type="match status" value="1"/>
</dbReference>
<dbReference type="GO" id="GO:0046487">
    <property type="term" value="P:glyoxylate metabolic process"/>
    <property type="evidence" value="ECO:0007669"/>
    <property type="project" value="InterPro"/>
</dbReference>
<evidence type="ECO:0000313" key="7">
    <source>
        <dbReference type="EMBL" id="KRN98020.1"/>
    </source>
</evidence>
<name>A0A0R2LIR8_9LACO</name>
<dbReference type="PROSITE" id="PS00895">
    <property type="entry name" value="3_HYDROXYISOBUT_DH"/>
    <property type="match status" value="1"/>
</dbReference>
<dbReference type="InterPro" id="IPR006115">
    <property type="entry name" value="6PGDH_NADP-bd"/>
</dbReference>
<dbReference type="PATRIC" id="fig|449659.4.peg.307"/>
<dbReference type="RefSeq" id="WP_017867646.1">
    <property type="nucleotide sequence ID" value="NZ_BJYB01000004.1"/>
</dbReference>
<dbReference type="Gene3D" id="3.40.50.720">
    <property type="entry name" value="NAD(P)-binding Rossmann-like Domain"/>
    <property type="match status" value="1"/>
</dbReference>
<dbReference type="InterPro" id="IPR036291">
    <property type="entry name" value="NAD(P)-bd_dom_sf"/>
</dbReference>
<feature type="active site" evidence="4">
    <location>
        <position position="170"/>
    </location>
</feature>
<organism evidence="7 8">
    <name type="scientific">Ligilactobacillus pobuzihii</name>
    <dbReference type="NCBI Taxonomy" id="449659"/>
    <lineage>
        <taxon>Bacteria</taxon>
        <taxon>Bacillati</taxon>
        <taxon>Bacillota</taxon>
        <taxon>Bacilli</taxon>
        <taxon>Lactobacillales</taxon>
        <taxon>Lactobacillaceae</taxon>
        <taxon>Ligilactobacillus</taxon>
    </lineage>
</organism>